<evidence type="ECO:0000256" key="1">
    <source>
        <dbReference type="ARBA" id="ARBA00004123"/>
    </source>
</evidence>
<dbReference type="OrthoDB" id="419317at2759"/>
<evidence type="ECO:0000313" key="10">
    <source>
        <dbReference type="Proteomes" id="UP000007798"/>
    </source>
</evidence>
<dbReference type="PROSITE" id="PS50030">
    <property type="entry name" value="UBA"/>
    <property type="match status" value="2"/>
</dbReference>
<dbReference type="FunFam" id="1.10.8.10:FF:000003">
    <property type="entry name" value="UV excision repair protein RAD23 homolog"/>
    <property type="match status" value="1"/>
</dbReference>
<dbReference type="SUPFAM" id="SSF46934">
    <property type="entry name" value="UBA-like"/>
    <property type="match status" value="2"/>
</dbReference>
<dbReference type="GO" id="GO:0043161">
    <property type="term" value="P:proteasome-mediated ubiquitin-dependent protein catabolic process"/>
    <property type="evidence" value="ECO:0007669"/>
    <property type="project" value="InterPro"/>
</dbReference>
<dbReference type="GO" id="GO:0003684">
    <property type="term" value="F:damaged DNA binding"/>
    <property type="evidence" value="ECO:0007669"/>
    <property type="project" value="InterPro"/>
</dbReference>
<dbReference type="CDD" id="cd14281">
    <property type="entry name" value="UBA2_Rad23_like"/>
    <property type="match status" value="1"/>
</dbReference>
<dbReference type="HOGENOM" id="CLU_040364_0_0_1"/>
<keyword evidence="10" id="KW-1185">Reference proteome</keyword>
<keyword evidence="4" id="KW-0234">DNA repair</keyword>
<dbReference type="CDD" id="cd01805">
    <property type="entry name" value="Ubl_Rad23"/>
    <property type="match status" value="1"/>
</dbReference>
<dbReference type="InterPro" id="IPR029071">
    <property type="entry name" value="Ubiquitin-like_domsf"/>
</dbReference>
<dbReference type="EMBL" id="CH964232">
    <property type="protein sequence ID" value="EDW81201.1"/>
    <property type="molecule type" value="Genomic_DNA"/>
</dbReference>
<dbReference type="GO" id="GO:0006289">
    <property type="term" value="P:nucleotide-excision repair"/>
    <property type="evidence" value="ECO:0007669"/>
    <property type="project" value="InterPro"/>
</dbReference>
<evidence type="ECO:0000259" key="8">
    <source>
        <dbReference type="PROSITE" id="PS50053"/>
    </source>
</evidence>
<dbReference type="FunFam" id="1.10.8.10:FF:000002">
    <property type="entry name" value="UV excision repair protein RAD23 homolog"/>
    <property type="match status" value="1"/>
</dbReference>
<reference evidence="9 10" key="1">
    <citation type="journal article" date="2007" name="Nature">
        <title>Evolution of genes and genomes on the Drosophila phylogeny.</title>
        <authorList>
            <consortium name="Drosophila 12 Genomes Consortium"/>
            <person name="Clark A.G."/>
            <person name="Eisen M.B."/>
            <person name="Smith D.R."/>
            <person name="Bergman C.M."/>
            <person name="Oliver B."/>
            <person name="Markow T.A."/>
            <person name="Kaufman T.C."/>
            <person name="Kellis M."/>
            <person name="Gelbart W."/>
            <person name="Iyer V.N."/>
            <person name="Pollard D.A."/>
            <person name="Sackton T.B."/>
            <person name="Larracuente A.M."/>
            <person name="Singh N.D."/>
            <person name="Abad J.P."/>
            <person name="Abt D.N."/>
            <person name="Adryan B."/>
            <person name="Aguade M."/>
            <person name="Akashi H."/>
            <person name="Anderson W.W."/>
            <person name="Aquadro C.F."/>
            <person name="Ardell D.H."/>
            <person name="Arguello R."/>
            <person name="Artieri C.G."/>
            <person name="Barbash D.A."/>
            <person name="Barker D."/>
            <person name="Barsanti P."/>
            <person name="Batterham P."/>
            <person name="Batzoglou S."/>
            <person name="Begun D."/>
            <person name="Bhutkar A."/>
            <person name="Blanco E."/>
            <person name="Bosak S.A."/>
            <person name="Bradley R.K."/>
            <person name="Brand A.D."/>
            <person name="Brent M.R."/>
            <person name="Brooks A.N."/>
            <person name="Brown R.H."/>
            <person name="Butlin R.K."/>
            <person name="Caggese C."/>
            <person name="Calvi B.R."/>
            <person name="Bernardo de Carvalho A."/>
            <person name="Caspi A."/>
            <person name="Castrezana S."/>
            <person name="Celniker S.E."/>
            <person name="Chang J.L."/>
            <person name="Chapple C."/>
            <person name="Chatterji S."/>
            <person name="Chinwalla A."/>
            <person name="Civetta A."/>
            <person name="Clifton S.W."/>
            <person name="Comeron J.M."/>
            <person name="Costello J.C."/>
            <person name="Coyne J.A."/>
            <person name="Daub J."/>
            <person name="David R.G."/>
            <person name="Delcher A.L."/>
            <person name="Delehaunty K."/>
            <person name="Do C.B."/>
            <person name="Ebling H."/>
            <person name="Edwards K."/>
            <person name="Eickbush T."/>
            <person name="Evans J.D."/>
            <person name="Filipski A."/>
            <person name="Findeiss S."/>
            <person name="Freyhult E."/>
            <person name="Fulton L."/>
            <person name="Fulton R."/>
            <person name="Garcia A.C."/>
            <person name="Gardiner A."/>
            <person name="Garfield D.A."/>
            <person name="Garvin B.E."/>
            <person name="Gibson G."/>
            <person name="Gilbert D."/>
            <person name="Gnerre S."/>
            <person name="Godfrey J."/>
            <person name="Good R."/>
            <person name="Gotea V."/>
            <person name="Gravely B."/>
            <person name="Greenberg A.J."/>
            <person name="Griffiths-Jones S."/>
            <person name="Gross S."/>
            <person name="Guigo R."/>
            <person name="Gustafson E.A."/>
            <person name="Haerty W."/>
            <person name="Hahn M.W."/>
            <person name="Halligan D.L."/>
            <person name="Halpern A.L."/>
            <person name="Halter G.M."/>
            <person name="Han M.V."/>
            <person name="Heger A."/>
            <person name="Hillier L."/>
            <person name="Hinrichs A.S."/>
            <person name="Holmes I."/>
            <person name="Hoskins R.A."/>
            <person name="Hubisz M.J."/>
            <person name="Hultmark D."/>
            <person name="Huntley M.A."/>
            <person name="Jaffe D.B."/>
            <person name="Jagadeeshan S."/>
            <person name="Jeck W.R."/>
            <person name="Johnson J."/>
            <person name="Jones C.D."/>
            <person name="Jordan W.C."/>
            <person name="Karpen G.H."/>
            <person name="Kataoka E."/>
            <person name="Keightley P.D."/>
            <person name="Kheradpour P."/>
            <person name="Kirkness E.F."/>
            <person name="Koerich L.B."/>
            <person name="Kristiansen K."/>
            <person name="Kudrna D."/>
            <person name="Kulathinal R.J."/>
            <person name="Kumar S."/>
            <person name="Kwok R."/>
            <person name="Lander E."/>
            <person name="Langley C.H."/>
            <person name="Lapoint R."/>
            <person name="Lazzaro B.P."/>
            <person name="Lee S.J."/>
            <person name="Levesque L."/>
            <person name="Li R."/>
            <person name="Lin C.F."/>
            <person name="Lin M.F."/>
            <person name="Lindblad-Toh K."/>
            <person name="Llopart A."/>
            <person name="Long M."/>
            <person name="Low L."/>
            <person name="Lozovsky E."/>
            <person name="Lu J."/>
            <person name="Luo M."/>
            <person name="Machado C.A."/>
            <person name="Makalowski W."/>
            <person name="Marzo M."/>
            <person name="Matsuda M."/>
            <person name="Matzkin L."/>
            <person name="McAllister B."/>
            <person name="McBride C.S."/>
            <person name="McKernan B."/>
            <person name="McKernan K."/>
            <person name="Mendez-Lago M."/>
            <person name="Minx P."/>
            <person name="Mollenhauer M.U."/>
            <person name="Montooth K."/>
            <person name="Mount S.M."/>
            <person name="Mu X."/>
            <person name="Myers E."/>
            <person name="Negre B."/>
            <person name="Newfeld S."/>
            <person name="Nielsen R."/>
            <person name="Noor M.A."/>
            <person name="O'Grady P."/>
            <person name="Pachter L."/>
            <person name="Papaceit M."/>
            <person name="Parisi M.J."/>
            <person name="Parisi M."/>
            <person name="Parts L."/>
            <person name="Pedersen J.S."/>
            <person name="Pesole G."/>
            <person name="Phillippy A.M."/>
            <person name="Ponting C.P."/>
            <person name="Pop M."/>
            <person name="Porcelli D."/>
            <person name="Powell J.R."/>
            <person name="Prohaska S."/>
            <person name="Pruitt K."/>
            <person name="Puig M."/>
            <person name="Quesneville H."/>
            <person name="Ram K.R."/>
            <person name="Rand D."/>
            <person name="Rasmussen M.D."/>
            <person name="Reed L.K."/>
            <person name="Reenan R."/>
            <person name="Reily A."/>
            <person name="Remington K.A."/>
            <person name="Rieger T.T."/>
            <person name="Ritchie M.G."/>
            <person name="Robin C."/>
            <person name="Rogers Y.H."/>
            <person name="Rohde C."/>
            <person name="Rozas J."/>
            <person name="Rubenfield M.J."/>
            <person name="Ruiz A."/>
            <person name="Russo S."/>
            <person name="Salzberg S.L."/>
            <person name="Sanchez-Gracia A."/>
            <person name="Saranga D.J."/>
            <person name="Sato H."/>
            <person name="Schaeffer S.W."/>
            <person name="Schatz M.C."/>
            <person name="Schlenke T."/>
            <person name="Schwartz R."/>
            <person name="Segarra C."/>
            <person name="Singh R.S."/>
            <person name="Sirot L."/>
            <person name="Sirota M."/>
            <person name="Sisneros N.B."/>
            <person name="Smith C.D."/>
            <person name="Smith T.F."/>
            <person name="Spieth J."/>
            <person name="Stage D.E."/>
            <person name="Stark A."/>
            <person name="Stephan W."/>
            <person name="Strausberg R.L."/>
            <person name="Strempel S."/>
            <person name="Sturgill D."/>
            <person name="Sutton G."/>
            <person name="Sutton G.G."/>
            <person name="Tao W."/>
            <person name="Teichmann S."/>
            <person name="Tobari Y.N."/>
            <person name="Tomimura Y."/>
            <person name="Tsolas J.M."/>
            <person name="Valente V.L."/>
            <person name="Venter E."/>
            <person name="Venter J.C."/>
            <person name="Vicario S."/>
            <person name="Vieira F.G."/>
            <person name="Vilella A.J."/>
            <person name="Villasante A."/>
            <person name="Walenz B."/>
            <person name="Wang J."/>
            <person name="Wasserman M."/>
            <person name="Watts T."/>
            <person name="Wilson D."/>
            <person name="Wilson R.K."/>
            <person name="Wing R.A."/>
            <person name="Wolfner M.F."/>
            <person name="Wong A."/>
            <person name="Wong G.K."/>
            <person name="Wu C.I."/>
            <person name="Wu G."/>
            <person name="Yamamoto D."/>
            <person name="Yang H.P."/>
            <person name="Yang S.P."/>
            <person name="Yorke J.A."/>
            <person name="Yoshida K."/>
            <person name="Zdobnov E."/>
            <person name="Zhang P."/>
            <person name="Zhang Y."/>
            <person name="Zimin A.V."/>
            <person name="Baldwin J."/>
            <person name="Abdouelleil A."/>
            <person name="Abdulkadir J."/>
            <person name="Abebe A."/>
            <person name="Abera B."/>
            <person name="Abreu J."/>
            <person name="Acer S.C."/>
            <person name="Aftuck L."/>
            <person name="Alexander A."/>
            <person name="An P."/>
            <person name="Anderson E."/>
            <person name="Anderson S."/>
            <person name="Arachi H."/>
            <person name="Azer M."/>
            <person name="Bachantsang P."/>
            <person name="Barry A."/>
            <person name="Bayul T."/>
            <person name="Berlin A."/>
            <person name="Bessette D."/>
            <person name="Bloom T."/>
            <person name="Blye J."/>
            <person name="Boguslavskiy L."/>
            <person name="Bonnet C."/>
            <person name="Boukhgalter B."/>
            <person name="Bourzgui I."/>
            <person name="Brown A."/>
            <person name="Cahill P."/>
            <person name="Channer S."/>
            <person name="Cheshatsang Y."/>
            <person name="Chuda L."/>
            <person name="Citroen M."/>
            <person name="Collymore A."/>
            <person name="Cooke P."/>
            <person name="Costello M."/>
            <person name="D'Aco K."/>
            <person name="Daza R."/>
            <person name="De Haan G."/>
            <person name="DeGray S."/>
            <person name="DeMaso C."/>
            <person name="Dhargay N."/>
            <person name="Dooley K."/>
            <person name="Dooley E."/>
            <person name="Doricent M."/>
            <person name="Dorje P."/>
            <person name="Dorjee K."/>
            <person name="Dupes A."/>
            <person name="Elong R."/>
            <person name="Falk J."/>
            <person name="Farina A."/>
            <person name="Faro S."/>
            <person name="Ferguson D."/>
            <person name="Fisher S."/>
            <person name="Foley C.D."/>
            <person name="Franke A."/>
            <person name="Friedrich D."/>
            <person name="Gadbois L."/>
            <person name="Gearin G."/>
            <person name="Gearin C.R."/>
            <person name="Giannoukos G."/>
            <person name="Goode T."/>
            <person name="Graham J."/>
            <person name="Grandbois E."/>
            <person name="Grewal S."/>
            <person name="Gyaltsen K."/>
            <person name="Hafez N."/>
            <person name="Hagos B."/>
            <person name="Hall J."/>
            <person name="Henson C."/>
            <person name="Hollinger A."/>
            <person name="Honan T."/>
            <person name="Huard M.D."/>
            <person name="Hughes L."/>
            <person name="Hurhula B."/>
            <person name="Husby M.E."/>
            <person name="Kamat A."/>
            <person name="Kanga B."/>
            <person name="Kashin S."/>
            <person name="Khazanovich D."/>
            <person name="Kisner P."/>
            <person name="Lance K."/>
            <person name="Lara M."/>
            <person name="Lee W."/>
            <person name="Lennon N."/>
            <person name="Letendre F."/>
            <person name="LeVine R."/>
            <person name="Lipovsky A."/>
            <person name="Liu X."/>
            <person name="Liu J."/>
            <person name="Liu S."/>
            <person name="Lokyitsang T."/>
            <person name="Lokyitsang Y."/>
            <person name="Lubonja R."/>
            <person name="Lui A."/>
            <person name="MacDonald P."/>
            <person name="Magnisalis V."/>
            <person name="Maru K."/>
            <person name="Matthews C."/>
            <person name="McCusker W."/>
            <person name="McDonough S."/>
            <person name="Mehta T."/>
            <person name="Meldrim J."/>
            <person name="Meneus L."/>
            <person name="Mihai O."/>
            <person name="Mihalev A."/>
            <person name="Mihova T."/>
            <person name="Mittelman R."/>
            <person name="Mlenga V."/>
            <person name="Montmayeur A."/>
            <person name="Mulrain L."/>
            <person name="Navidi A."/>
            <person name="Naylor J."/>
            <person name="Negash T."/>
            <person name="Nguyen T."/>
            <person name="Nguyen N."/>
            <person name="Nicol R."/>
            <person name="Norbu C."/>
            <person name="Norbu N."/>
            <person name="Novod N."/>
            <person name="O'Neill B."/>
            <person name="Osman S."/>
            <person name="Markiewicz E."/>
            <person name="Oyono O.L."/>
            <person name="Patti C."/>
            <person name="Phunkhang P."/>
            <person name="Pierre F."/>
            <person name="Priest M."/>
            <person name="Raghuraman S."/>
            <person name="Rege F."/>
            <person name="Reyes R."/>
            <person name="Rise C."/>
            <person name="Rogov P."/>
            <person name="Ross K."/>
            <person name="Ryan E."/>
            <person name="Settipalli S."/>
            <person name="Shea T."/>
            <person name="Sherpa N."/>
            <person name="Shi L."/>
            <person name="Shih D."/>
            <person name="Sparrow T."/>
            <person name="Spaulding J."/>
            <person name="Stalker J."/>
            <person name="Stange-Thomann N."/>
            <person name="Stavropoulos S."/>
            <person name="Stone C."/>
            <person name="Strader C."/>
            <person name="Tesfaye S."/>
            <person name="Thomson T."/>
            <person name="Thoulutsang Y."/>
            <person name="Thoulutsang D."/>
            <person name="Topham K."/>
            <person name="Topping I."/>
            <person name="Tsamla T."/>
            <person name="Vassiliev H."/>
            <person name="Vo A."/>
            <person name="Wangchuk T."/>
            <person name="Wangdi T."/>
            <person name="Weiand M."/>
            <person name="Wilkinson J."/>
            <person name="Wilson A."/>
            <person name="Yadav S."/>
            <person name="Young G."/>
            <person name="Yu Q."/>
            <person name="Zembek L."/>
            <person name="Zhong D."/>
            <person name="Zimmer A."/>
            <person name="Zwirko Z."/>
            <person name="Jaffe D.B."/>
            <person name="Alvarez P."/>
            <person name="Brockman W."/>
            <person name="Butler J."/>
            <person name="Chin C."/>
            <person name="Gnerre S."/>
            <person name="Grabherr M."/>
            <person name="Kleber M."/>
            <person name="Mauceli E."/>
            <person name="MacCallum I."/>
        </authorList>
    </citation>
    <scope>NUCLEOTIDE SEQUENCE [LARGE SCALE GENOMIC DNA]</scope>
    <source>
        <strain evidence="10">Tucson 14030-0811.24</strain>
    </source>
</reference>
<dbReference type="SMART" id="SM00165">
    <property type="entry name" value="UBA"/>
    <property type="match status" value="2"/>
</dbReference>
<dbReference type="OMA" id="IMEDAMP"/>
<dbReference type="SUPFAM" id="SSF101238">
    <property type="entry name" value="XPC-binding domain"/>
    <property type="match status" value="1"/>
</dbReference>
<feature type="domain" description="Ubiquitin-like" evidence="8">
    <location>
        <begin position="1"/>
        <end position="74"/>
    </location>
</feature>
<feature type="compositionally biased region" description="Low complexity" evidence="6">
    <location>
        <begin position="97"/>
        <end position="111"/>
    </location>
</feature>
<dbReference type="SUPFAM" id="SSF54236">
    <property type="entry name" value="Ubiquitin-like"/>
    <property type="match status" value="1"/>
</dbReference>
<dbReference type="GO" id="GO:0070628">
    <property type="term" value="F:proteasome binding"/>
    <property type="evidence" value="ECO:0007669"/>
    <property type="project" value="TreeGrafter"/>
</dbReference>
<keyword evidence="5" id="KW-0539">Nucleus</keyword>
<organism evidence="9 10">
    <name type="scientific">Drosophila willistoni</name>
    <name type="common">Fruit fly</name>
    <dbReference type="NCBI Taxonomy" id="7260"/>
    <lineage>
        <taxon>Eukaryota</taxon>
        <taxon>Metazoa</taxon>
        <taxon>Ecdysozoa</taxon>
        <taxon>Arthropoda</taxon>
        <taxon>Hexapoda</taxon>
        <taxon>Insecta</taxon>
        <taxon>Pterygota</taxon>
        <taxon>Neoptera</taxon>
        <taxon>Endopterygota</taxon>
        <taxon>Diptera</taxon>
        <taxon>Brachycera</taxon>
        <taxon>Muscomorpha</taxon>
        <taxon>Ephydroidea</taxon>
        <taxon>Drosophilidae</taxon>
        <taxon>Drosophila</taxon>
        <taxon>Sophophora</taxon>
    </lineage>
</organism>
<dbReference type="GO" id="GO:0005829">
    <property type="term" value="C:cytosol"/>
    <property type="evidence" value="ECO:0007669"/>
    <property type="project" value="TreeGrafter"/>
</dbReference>
<dbReference type="PANTHER" id="PTHR10621:SF0">
    <property type="entry name" value="UV EXCISION REPAIR PROTEIN RAD23"/>
    <property type="match status" value="1"/>
</dbReference>
<name>B4NBN7_DROWI</name>
<evidence type="ECO:0000259" key="7">
    <source>
        <dbReference type="PROSITE" id="PS50030"/>
    </source>
</evidence>
<evidence type="ECO:0000256" key="5">
    <source>
        <dbReference type="ARBA" id="ARBA00023242"/>
    </source>
</evidence>
<feature type="domain" description="UBA" evidence="7">
    <location>
        <begin position="110"/>
        <end position="150"/>
    </location>
</feature>
<dbReference type="KEGG" id="dwi:6647467"/>
<accession>B4NBN7</accession>
<dbReference type="FunCoup" id="B4NBN7">
    <property type="interactions" value="162"/>
</dbReference>
<dbReference type="eggNOG" id="KOG0011">
    <property type="taxonomic scope" value="Eukaryota"/>
</dbReference>
<sequence length="284" mass="31745">MKLLIRSLDQKSFNVEMNVSQSVLALKKHLAGIPEISLSAEQLQLIYAGRIMEDTQPLSEYNIQDGKIIVMMGKNKPVQVETPVKEELVPPTPPLTAQSSQQEPRRPSQAPNEDRVRELVSMGYEEEEVRAALRASFNHPERAIEYLINGLPPSQPLPTPSTTSSSSLSSPDWAELLSDPRFIQFRDAIRDHPEALEGLLRRIGESDPETLEAIRNGIQNGFEDDGGSESIQVSLTPEELAAVERLISLGFQREMVLQVYLACDKNEELAADILFRESEEDDPE</sequence>
<dbReference type="Gene3D" id="3.10.20.90">
    <property type="entry name" value="Phosphatidylinositol 3-kinase Catalytic Subunit, Chain A, domain 1"/>
    <property type="match status" value="1"/>
</dbReference>
<dbReference type="Proteomes" id="UP000007798">
    <property type="component" value="Unassembled WGS sequence"/>
</dbReference>
<feature type="compositionally biased region" description="Low complexity" evidence="6">
    <location>
        <begin position="160"/>
        <end position="171"/>
    </location>
</feature>
<dbReference type="SMR" id="B4NBN7"/>
<feature type="region of interest" description="Disordered" evidence="6">
    <location>
        <begin position="83"/>
        <end position="114"/>
    </location>
</feature>
<evidence type="ECO:0000256" key="3">
    <source>
        <dbReference type="ARBA" id="ARBA00022763"/>
    </source>
</evidence>
<dbReference type="InParanoid" id="B4NBN7"/>
<dbReference type="SMART" id="SM00213">
    <property type="entry name" value="UBQ"/>
    <property type="match status" value="1"/>
</dbReference>
<dbReference type="Gene3D" id="1.10.8.10">
    <property type="entry name" value="DNA helicase RuvA subunit, C-terminal domain"/>
    <property type="match status" value="2"/>
</dbReference>
<dbReference type="InterPro" id="IPR015940">
    <property type="entry name" value="UBA"/>
</dbReference>
<dbReference type="PhylomeDB" id="B4NBN7"/>
<dbReference type="AlphaFoldDB" id="B4NBN7"/>
<dbReference type="GO" id="GO:0031593">
    <property type="term" value="F:polyubiquitin modification-dependent protein binding"/>
    <property type="evidence" value="ECO:0007669"/>
    <property type="project" value="TreeGrafter"/>
</dbReference>
<dbReference type="InterPro" id="IPR015360">
    <property type="entry name" value="XPC-bd"/>
</dbReference>
<feature type="domain" description="UBA" evidence="7">
    <location>
        <begin position="235"/>
        <end position="277"/>
    </location>
</feature>
<evidence type="ECO:0000256" key="4">
    <source>
        <dbReference type="ARBA" id="ARBA00023204"/>
    </source>
</evidence>
<protein>
    <recommendedName>
        <fullName evidence="11">UV excision repair protein RAD23</fullName>
    </recommendedName>
</protein>
<dbReference type="GO" id="GO:0043130">
    <property type="term" value="F:ubiquitin binding"/>
    <property type="evidence" value="ECO:0007669"/>
    <property type="project" value="TreeGrafter"/>
</dbReference>
<gene>
    <name evidence="9" type="primary">Dwil\GK11154</name>
    <name evidence="9" type="ORF">Dwil_GK11154</name>
</gene>
<dbReference type="Gene3D" id="1.10.10.540">
    <property type="entry name" value="XPC-binding domain"/>
    <property type="match status" value="1"/>
</dbReference>
<dbReference type="Pfam" id="PF00627">
    <property type="entry name" value="UBA"/>
    <property type="match status" value="2"/>
</dbReference>
<dbReference type="GO" id="GO:0005654">
    <property type="term" value="C:nucleoplasm"/>
    <property type="evidence" value="ECO:0007669"/>
    <property type="project" value="TreeGrafter"/>
</dbReference>
<dbReference type="InterPro" id="IPR036353">
    <property type="entry name" value="XPC-bd_sf"/>
</dbReference>
<dbReference type="Pfam" id="PF09280">
    <property type="entry name" value="XPC-binding"/>
    <property type="match status" value="1"/>
</dbReference>
<dbReference type="Pfam" id="PF00240">
    <property type="entry name" value="ubiquitin"/>
    <property type="match status" value="1"/>
</dbReference>
<evidence type="ECO:0000313" key="9">
    <source>
        <dbReference type="EMBL" id="EDW81201.1"/>
    </source>
</evidence>
<proteinExistence type="predicted"/>
<dbReference type="PROSITE" id="PS50053">
    <property type="entry name" value="UBIQUITIN_2"/>
    <property type="match status" value="1"/>
</dbReference>
<dbReference type="InterPro" id="IPR000626">
    <property type="entry name" value="Ubiquitin-like_dom"/>
</dbReference>
<evidence type="ECO:0000256" key="2">
    <source>
        <dbReference type="ARBA" id="ARBA00022737"/>
    </source>
</evidence>
<comment type="subcellular location">
    <subcellularLocation>
        <location evidence="1">Nucleus</location>
    </subcellularLocation>
</comment>
<feature type="region of interest" description="Disordered" evidence="6">
    <location>
        <begin position="149"/>
        <end position="172"/>
    </location>
</feature>
<keyword evidence="3" id="KW-0227">DNA damage</keyword>
<dbReference type="STRING" id="7260.B4NBN7"/>
<evidence type="ECO:0000256" key="6">
    <source>
        <dbReference type="SAM" id="MobiDB-lite"/>
    </source>
</evidence>
<evidence type="ECO:0008006" key="11">
    <source>
        <dbReference type="Google" id="ProtNLM"/>
    </source>
</evidence>
<dbReference type="CDD" id="cd14280">
    <property type="entry name" value="UBA1_Rad23_like"/>
    <property type="match status" value="1"/>
</dbReference>
<dbReference type="InterPro" id="IPR009060">
    <property type="entry name" value="UBA-like_sf"/>
</dbReference>
<dbReference type="PANTHER" id="PTHR10621">
    <property type="entry name" value="UV EXCISION REPAIR PROTEIN RAD23"/>
    <property type="match status" value="1"/>
</dbReference>
<keyword evidence="2" id="KW-0677">Repeat</keyword>